<proteinExistence type="predicted"/>
<reference evidence="1" key="1">
    <citation type="submission" date="2014-09" db="EMBL/GenBank/DDBJ databases">
        <authorList>
            <person name="Magalhaes I.L.F."/>
            <person name="Oliveira U."/>
            <person name="Santos F.R."/>
            <person name="Vidigal T.H.D.A."/>
            <person name="Brescovit A.D."/>
            <person name="Santos A.J."/>
        </authorList>
    </citation>
    <scope>NUCLEOTIDE SEQUENCE</scope>
    <source>
        <tissue evidence="1">Shoot tissue taken approximately 20 cm above the soil surface</tissue>
    </source>
</reference>
<accession>A0A0A9EQU5</accession>
<protein>
    <submittedName>
        <fullName evidence="1">Uncharacterized protein</fullName>
    </submittedName>
</protein>
<dbReference type="EMBL" id="GBRH01196512">
    <property type="protein sequence ID" value="JAE01384.1"/>
    <property type="molecule type" value="Transcribed_RNA"/>
</dbReference>
<organism evidence="1">
    <name type="scientific">Arundo donax</name>
    <name type="common">Giant reed</name>
    <name type="synonym">Donax arundinaceus</name>
    <dbReference type="NCBI Taxonomy" id="35708"/>
    <lineage>
        <taxon>Eukaryota</taxon>
        <taxon>Viridiplantae</taxon>
        <taxon>Streptophyta</taxon>
        <taxon>Embryophyta</taxon>
        <taxon>Tracheophyta</taxon>
        <taxon>Spermatophyta</taxon>
        <taxon>Magnoliopsida</taxon>
        <taxon>Liliopsida</taxon>
        <taxon>Poales</taxon>
        <taxon>Poaceae</taxon>
        <taxon>PACMAD clade</taxon>
        <taxon>Arundinoideae</taxon>
        <taxon>Arundineae</taxon>
        <taxon>Arundo</taxon>
    </lineage>
</organism>
<dbReference type="AlphaFoldDB" id="A0A0A9EQU5"/>
<name>A0A0A9EQU5_ARUDO</name>
<sequence length="41" mass="4901">MIQLVLLSTTRWTKPLHKCEHLFISKHFNSFLNLTVTMKRS</sequence>
<reference evidence="1" key="2">
    <citation type="journal article" date="2015" name="Data Brief">
        <title>Shoot transcriptome of the giant reed, Arundo donax.</title>
        <authorList>
            <person name="Barrero R.A."/>
            <person name="Guerrero F.D."/>
            <person name="Moolhuijzen P."/>
            <person name="Goolsby J.A."/>
            <person name="Tidwell J."/>
            <person name="Bellgard S.E."/>
            <person name="Bellgard M.I."/>
        </authorList>
    </citation>
    <scope>NUCLEOTIDE SEQUENCE</scope>
    <source>
        <tissue evidence="1">Shoot tissue taken approximately 20 cm above the soil surface</tissue>
    </source>
</reference>
<evidence type="ECO:0000313" key="1">
    <source>
        <dbReference type="EMBL" id="JAE01384.1"/>
    </source>
</evidence>